<evidence type="ECO:0000256" key="1">
    <source>
        <dbReference type="SAM" id="MobiDB-lite"/>
    </source>
</evidence>
<gene>
    <name evidence="2" type="ORF">IF1G_03562</name>
</gene>
<proteinExistence type="predicted"/>
<organism evidence="2 3">
    <name type="scientific">Cordyceps javanica</name>
    <dbReference type="NCBI Taxonomy" id="43265"/>
    <lineage>
        <taxon>Eukaryota</taxon>
        <taxon>Fungi</taxon>
        <taxon>Dikarya</taxon>
        <taxon>Ascomycota</taxon>
        <taxon>Pezizomycotina</taxon>
        <taxon>Sordariomycetes</taxon>
        <taxon>Hypocreomycetidae</taxon>
        <taxon>Hypocreales</taxon>
        <taxon>Cordycipitaceae</taxon>
        <taxon>Cordyceps</taxon>
    </lineage>
</organism>
<comment type="caution">
    <text evidence="2">The sequence shown here is derived from an EMBL/GenBank/DDBJ whole genome shotgun (WGS) entry which is preliminary data.</text>
</comment>
<feature type="compositionally biased region" description="Basic and acidic residues" evidence="1">
    <location>
        <begin position="46"/>
        <end position="62"/>
    </location>
</feature>
<dbReference type="CDD" id="cd22249">
    <property type="entry name" value="UDM1_RNF168_RNF169-like"/>
    <property type="match status" value="1"/>
</dbReference>
<evidence type="ECO:0000313" key="2">
    <source>
        <dbReference type="EMBL" id="TQV97819.1"/>
    </source>
</evidence>
<feature type="compositionally biased region" description="Basic and acidic residues" evidence="1">
    <location>
        <begin position="134"/>
        <end position="147"/>
    </location>
</feature>
<accession>A0A545W541</accession>
<dbReference type="STRING" id="43265.A0A545W541"/>
<dbReference type="OrthoDB" id="4186099at2759"/>
<dbReference type="AlphaFoldDB" id="A0A545W541"/>
<reference evidence="2 3" key="1">
    <citation type="journal article" date="2019" name="Appl. Microbiol. Biotechnol.">
        <title>Genome sequence of Isaria javanica and comparative genome analysis insights into family S53 peptidase evolution in fungal entomopathogens.</title>
        <authorList>
            <person name="Lin R."/>
            <person name="Zhang X."/>
            <person name="Xin B."/>
            <person name="Zou M."/>
            <person name="Gao Y."/>
            <person name="Qin F."/>
            <person name="Hu Q."/>
            <person name="Xie B."/>
            <person name="Cheng X."/>
        </authorList>
    </citation>
    <scope>NUCLEOTIDE SEQUENCE [LARGE SCALE GENOMIC DNA]</scope>
    <source>
        <strain evidence="2 3">IJ1G</strain>
    </source>
</reference>
<feature type="region of interest" description="Disordered" evidence="1">
    <location>
        <begin position="1"/>
        <end position="31"/>
    </location>
</feature>
<dbReference type="Proteomes" id="UP000315783">
    <property type="component" value="Unassembled WGS sequence"/>
</dbReference>
<feature type="region of interest" description="Disordered" evidence="1">
    <location>
        <begin position="46"/>
        <end position="72"/>
    </location>
</feature>
<protein>
    <submittedName>
        <fullName evidence="2">Uncharacterized protein</fullName>
    </submittedName>
</protein>
<feature type="region of interest" description="Disordered" evidence="1">
    <location>
        <begin position="122"/>
        <end position="147"/>
    </location>
</feature>
<name>A0A545W541_9HYPO</name>
<dbReference type="EMBL" id="SPUK01000004">
    <property type="protein sequence ID" value="TQV97819.1"/>
    <property type="molecule type" value="Genomic_DNA"/>
</dbReference>
<keyword evidence="3" id="KW-1185">Reference proteome</keyword>
<sequence>MATELHESRELGRTSAGKEIEGEIRRERKERAAEKRYIERCIEEAKQQHDRATEQLMREERDKHKREMKKLERKSEALQATMEGLLAQRDMQEFEMKKEMKRQRQAYKDDLSRLDKKQRELERQTAALKSHQAHSKEVRNSVSEKRQPAEQVHVLQAVQQMSNANAAYPKYSLAIFGTNYAFTGQDRVMSGGHYPAARMGSGSLDACTYGDGGHWVARYTDKRWFQSVNLAQYYPDLAVTIEVKGLSNLELCVLGPAGQQFARWLDGSVCFNASGEVMAKIIEHGRSIQALAFGYQGSSTLVTLAAVMLTGFATAKDCTPGLNYCGHTLYAKGNYDFIIQQCLADNGVADDSSTRNQALFRCRGDPYGYVQYLEYCGRGCVDAGTGQNDYCS</sequence>
<evidence type="ECO:0000313" key="3">
    <source>
        <dbReference type="Proteomes" id="UP000315783"/>
    </source>
</evidence>